<dbReference type="Proteomes" id="UP000049023">
    <property type="component" value="Unassembled WGS sequence"/>
</dbReference>
<feature type="region of interest" description="Disordered" evidence="1">
    <location>
        <begin position="36"/>
        <end position="78"/>
    </location>
</feature>
<evidence type="ECO:0000313" key="5">
    <source>
        <dbReference type="Proteomes" id="UP000049023"/>
    </source>
</evidence>
<evidence type="ECO:0000313" key="4">
    <source>
        <dbReference type="Proteomes" id="UP000039217"/>
    </source>
</evidence>
<dbReference type="Proteomes" id="UP000039217">
    <property type="component" value="Unassembled WGS sequence"/>
</dbReference>
<gene>
    <name evidence="3" type="ORF">ERS007661_04249</name>
    <name evidence="2" type="ORF">ERS027661_04321</name>
</gene>
<sequence length="78" mass="7906">MTSSPLLTSDAEFSVFIGPIDHVGCAPACSGVTCSRSAADQPRNGPPEAVSTSLATSSGVPPRRHWASAECSESTGTI</sequence>
<reference evidence="4 5" key="1">
    <citation type="submission" date="2015-03" db="EMBL/GenBank/DDBJ databases">
        <authorList>
            <consortium name="Pathogen Informatics"/>
        </authorList>
    </citation>
    <scope>NUCLEOTIDE SEQUENCE [LARGE SCALE GENOMIC DNA]</scope>
    <source>
        <strain evidence="2 5">Bir 187</strain>
        <strain evidence="3 4">D00501624</strain>
    </source>
</reference>
<evidence type="ECO:0000256" key="1">
    <source>
        <dbReference type="SAM" id="MobiDB-lite"/>
    </source>
</evidence>
<feature type="compositionally biased region" description="Polar residues" evidence="1">
    <location>
        <begin position="50"/>
        <end position="59"/>
    </location>
</feature>
<organism evidence="2 5">
    <name type="scientific">Mycobacterium tuberculosis</name>
    <dbReference type="NCBI Taxonomy" id="1773"/>
    <lineage>
        <taxon>Bacteria</taxon>
        <taxon>Bacillati</taxon>
        <taxon>Actinomycetota</taxon>
        <taxon>Actinomycetes</taxon>
        <taxon>Mycobacteriales</taxon>
        <taxon>Mycobacteriaceae</taxon>
        <taxon>Mycobacterium</taxon>
        <taxon>Mycobacterium tuberculosis complex</taxon>
    </lineage>
</organism>
<proteinExistence type="predicted"/>
<name>A0A655FK36_MYCTX</name>
<accession>A0A655FK36</accession>
<evidence type="ECO:0000313" key="2">
    <source>
        <dbReference type="EMBL" id="CKT41596.1"/>
    </source>
</evidence>
<evidence type="ECO:0000313" key="3">
    <source>
        <dbReference type="EMBL" id="CNW75944.1"/>
    </source>
</evidence>
<dbReference type="EMBL" id="CQQC01002366">
    <property type="protein sequence ID" value="CNW75944.1"/>
    <property type="molecule type" value="Genomic_DNA"/>
</dbReference>
<dbReference type="EMBL" id="CNFU01001424">
    <property type="protein sequence ID" value="CKT41596.1"/>
    <property type="molecule type" value="Genomic_DNA"/>
</dbReference>
<protein>
    <submittedName>
        <fullName evidence="2">Uncharacterized protein</fullName>
    </submittedName>
</protein>
<dbReference type="AlphaFoldDB" id="A0A655FK36"/>